<sequence length="153" mass="16553">MLALRCPFAGFNLRQRQHAPASAACHQPPAGACTTSSDVSNLLLYLLLNAQRLLFVRLVSAQIAAIYVGDYRITLFPVSSAPSSTAPFGATSDTSCYRHVIANVTPLQQQLIGPGRISQRSAQQVHYKQPKAATTAITNNAAREWLENISVKC</sequence>
<dbReference type="AlphaFoldDB" id="A0A811U115"/>
<dbReference type="EMBL" id="CAJHJT010000001">
    <property type="protein sequence ID" value="CAD6991173.1"/>
    <property type="molecule type" value="Genomic_DNA"/>
</dbReference>
<comment type="caution">
    <text evidence="1">The sequence shown here is derived from an EMBL/GenBank/DDBJ whole genome shotgun (WGS) entry which is preliminary data.</text>
</comment>
<gene>
    <name evidence="1" type="ORF">CCAP1982_LOCUS112</name>
</gene>
<protein>
    <submittedName>
        <fullName evidence="1">(Mediterranean fruit fly) hypothetical protein</fullName>
    </submittedName>
</protein>
<dbReference type="Proteomes" id="UP000606786">
    <property type="component" value="Unassembled WGS sequence"/>
</dbReference>
<organism evidence="1 2">
    <name type="scientific">Ceratitis capitata</name>
    <name type="common">Mediterranean fruit fly</name>
    <name type="synonym">Tephritis capitata</name>
    <dbReference type="NCBI Taxonomy" id="7213"/>
    <lineage>
        <taxon>Eukaryota</taxon>
        <taxon>Metazoa</taxon>
        <taxon>Ecdysozoa</taxon>
        <taxon>Arthropoda</taxon>
        <taxon>Hexapoda</taxon>
        <taxon>Insecta</taxon>
        <taxon>Pterygota</taxon>
        <taxon>Neoptera</taxon>
        <taxon>Endopterygota</taxon>
        <taxon>Diptera</taxon>
        <taxon>Brachycera</taxon>
        <taxon>Muscomorpha</taxon>
        <taxon>Tephritoidea</taxon>
        <taxon>Tephritidae</taxon>
        <taxon>Ceratitis</taxon>
        <taxon>Ceratitis</taxon>
    </lineage>
</organism>
<proteinExistence type="predicted"/>
<name>A0A811U115_CERCA</name>
<keyword evidence="2" id="KW-1185">Reference proteome</keyword>
<evidence type="ECO:0000313" key="1">
    <source>
        <dbReference type="EMBL" id="CAD6991173.1"/>
    </source>
</evidence>
<reference evidence="1" key="1">
    <citation type="submission" date="2020-11" db="EMBL/GenBank/DDBJ databases">
        <authorList>
            <person name="Whitehead M."/>
        </authorList>
    </citation>
    <scope>NUCLEOTIDE SEQUENCE</scope>
    <source>
        <strain evidence="1">EGII</strain>
    </source>
</reference>
<evidence type="ECO:0000313" key="2">
    <source>
        <dbReference type="Proteomes" id="UP000606786"/>
    </source>
</evidence>
<accession>A0A811U115</accession>